<dbReference type="OrthoDB" id="346907at2759"/>
<dbReference type="Gene3D" id="1.10.510.10">
    <property type="entry name" value="Transferase(Phosphotransferase) domain 1"/>
    <property type="match status" value="2"/>
</dbReference>
<evidence type="ECO:0000313" key="2">
    <source>
        <dbReference type="EMBL" id="KIM23218.1"/>
    </source>
</evidence>
<dbReference type="STRING" id="933852.A0A0C2W9X0"/>
<reference evidence="2 3" key="1">
    <citation type="submission" date="2014-04" db="EMBL/GenBank/DDBJ databases">
        <authorList>
            <consortium name="DOE Joint Genome Institute"/>
            <person name="Kuo A."/>
            <person name="Zuccaro A."/>
            <person name="Kohler A."/>
            <person name="Nagy L.G."/>
            <person name="Floudas D."/>
            <person name="Copeland A."/>
            <person name="Barry K.W."/>
            <person name="Cichocki N."/>
            <person name="Veneault-Fourrey C."/>
            <person name="LaButti K."/>
            <person name="Lindquist E.A."/>
            <person name="Lipzen A."/>
            <person name="Lundell T."/>
            <person name="Morin E."/>
            <person name="Murat C."/>
            <person name="Sun H."/>
            <person name="Tunlid A."/>
            <person name="Henrissat B."/>
            <person name="Grigoriev I.V."/>
            <person name="Hibbett D.S."/>
            <person name="Martin F."/>
            <person name="Nordberg H.P."/>
            <person name="Cantor M.N."/>
            <person name="Hua S.X."/>
        </authorList>
    </citation>
    <scope>NUCLEOTIDE SEQUENCE [LARGE SCALE GENOMIC DNA]</scope>
    <source>
        <strain evidence="2 3">MAFF 305830</strain>
    </source>
</reference>
<dbReference type="InterPro" id="IPR051681">
    <property type="entry name" value="Ser/Thr_Kinases-Pseudokinases"/>
</dbReference>
<dbReference type="GO" id="GO:0005524">
    <property type="term" value="F:ATP binding"/>
    <property type="evidence" value="ECO:0007669"/>
    <property type="project" value="InterPro"/>
</dbReference>
<feature type="domain" description="Protein kinase" evidence="1">
    <location>
        <begin position="19"/>
        <end position="289"/>
    </location>
</feature>
<dbReference type="Pfam" id="PF00069">
    <property type="entry name" value="Pkinase"/>
    <property type="match status" value="2"/>
</dbReference>
<dbReference type="Proteomes" id="UP000054097">
    <property type="component" value="Unassembled WGS sequence"/>
</dbReference>
<dbReference type="SMART" id="SM00220">
    <property type="entry name" value="S_TKc"/>
    <property type="match status" value="2"/>
</dbReference>
<dbReference type="PROSITE" id="PS00108">
    <property type="entry name" value="PROTEIN_KINASE_ST"/>
    <property type="match status" value="1"/>
</dbReference>
<organism evidence="2 3">
    <name type="scientific">Serendipita vermifera MAFF 305830</name>
    <dbReference type="NCBI Taxonomy" id="933852"/>
    <lineage>
        <taxon>Eukaryota</taxon>
        <taxon>Fungi</taxon>
        <taxon>Dikarya</taxon>
        <taxon>Basidiomycota</taxon>
        <taxon>Agaricomycotina</taxon>
        <taxon>Agaricomycetes</taxon>
        <taxon>Sebacinales</taxon>
        <taxon>Serendipitaceae</taxon>
        <taxon>Serendipita</taxon>
    </lineage>
</organism>
<dbReference type="InterPro" id="IPR011009">
    <property type="entry name" value="Kinase-like_dom_sf"/>
</dbReference>
<accession>A0A0C2W9X0</accession>
<evidence type="ECO:0000259" key="1">
    <source>
        <dbReference type="PROSITE" id="PS50011"/>
    </source>
</evidence>
<dbReference type="GO" id="GO:0004674">
    <property type="term" value="F:protein serine/threonine kinase activity"/>
    <property type="evidence" value="ECO:0007669"/>
    <property type="project" value="TreeGrafter"/>
</dbReference>
<dbReference type="SUPFAM" id="SSF56112">
    <property type="entry name" value="Protein kinase-like (PK-like)"/>
    <property type="match status" value="2"/>
</dbReference>
<dbReference type="PANTHER" id="PTHR44329">
    <property type="entry name" value="SERINE/THREONINE-PROTEIN KINASE TNNI3K-RELATED"/>
    <property type="match status" value="1"/>
</dbReference>
<evidence type="ECO:0000313" key="3">
    <source>
        <dbReference type="Proteomes" id="UP000054097"/>
    </source>
</evidence>
<gene>
    <name evidence="2" type="ORF">M408DRAFT_332495</name>
</gene>
<dbReference type="HOGENOM" id="CLU_027227_0_0_1"/>
<dbReference type="InterPro" id="IPR000719">
    <property type="entry name" value="Prot_kinase_dom"/>
</dbReference>
<dbReference type="AlphaFoldDB" id="A0A0C2W9X0"/>
<dbReference type="EMBL" id="KN824341">
    <property type="protein sequence ID" value="KIM23218.1"/>
    <property type="molecule type" value="Genomic_DNA"/>
</dbReference>
<name>A0A0C2W9X0_SERVB</name>
<feature type="domain" description="Protein kinase" evidence="1">
    <location>
        <begin position="336"/>
        <end position="606"/>
    </location>
</feature>
<reference evidence="3" key="2">
    <citation type="submission" date="2015-01" db="EMBL/GenBank/DDBJ databases">
        <title>Evolutionary Origins and Diversification of the Mycorrhizal Mutualists.</title>
        <authorList>
            <consortium name="DOE Joint Genome Institute"/>
            <consortium name="Mycorrhizal Genomics Consortium"/>
            <person name="Kohler A."/>
            <person name="Kuo A."/>
            <person name="Nagy L.G."/>
            <person name="Floudas D."/>
            <person name="Copeland A."/>
            <person name="Barry K.W."/>
            <person name="Cichocki N."/>
            <person name="Veneault-Fourrey C."/>
            <person name="LaButti K."/>
            <person name="Lindquist E.A."/>
            <person name="Lipzen A."/>
            <person name="Lundell T."/>
            <person name="Morin E."/>
            <person name="Murat C."/>
            <person name="Riley R."/>
            <person name="Ohm R."/>
            <person name="Sun H."/>
            <person name="Tunlid A."/>
            <person name="Henrissat B."/>
            <person name="Grigoriev I.V."/>
            <person name="Hibbett D.S."/>
            <person name="Martin F."/>
        </authorList>
    </citation>
    <scope>NUCLEOTIDE SEQUENCE [LARGE SCALE GENOMIC DNA]</scope>
    <source>
        <strain evidence="3">MAFF 305830</strain>
    </source>
</reference>
<proteinExistence type="predicted"/>
<protein>
    <recommendedName>
        <fullName evidence="1">Protein kinase domain-containing protein</fullName>
    </recommendedName>
</protein>
<sequence>MDIIDPIAPHFNLTGTVTIATSQPEFVGNFSHVYRGSHNGQAVAVKVFKSFERPEAVTRRVLRERSVWATIDHPNILPFYGYADEPSFGIFGALISPWCANSDASNFLNQRGSELTIAQRFDLWKGAVAGIAYLHSHKPTIIHGNMHPSNVLINQHGSAMLTDFGLVQIFLEEGSSGLTTTTDYTGTTRYLSPELLAVDDAHPTTASDVYALGCLGLEFIFRTIPFSHRRNNFRGQVTSDIRQGVPPAEAPNDLAPKKLKYWSLIKSCWRWNPDQRPGAEMVLLAVNRIRASTGNAMEIDTLGPELTNVPEEEESEPERLPALKVPADLTGLIIVNIHARPRFKGNYSFVYQGTYQGELIAVKIIQEVGKPESMIKKVKRETSIWASASHPNIHSFYGIADDDDFKPYGALISPWCINGDLHHFLKEREDMPLEDRLKLWKGTIEGVVYLHSRNPKIVHGDLKPGNVLIDEHGTPKICDFGLARIFFDEEMSLMTTTQHTGTVRYLAPELLSDEGGNPFPTTASDVYALGCLGLEILYGKMPFNHRKNNIWDRLTTDIKSGASPSAKPPDVPASSLHAWPLLVELWKPNPKDRLPAKTVLSILETISSM</sequence>
<keyword evidence="3" id="KW-1185">Reference proteome</keyword>
<dbReference type="PROSITE" id="PS50011">
    <property type="entry name" value="PROTEIN_KINASE_DOM"/>
    <property type="match status" value="2"/>
</dbReference>
<dbReference type="InterPro" id="IPR008271">
    <property type="entry name" value="Ser/Thr_kinase_AS"/>
</dbReference>